<reference evidence="4 5" key="2">
    <citation type="journal article" date="2014" name="FEMS Microbiol. Lett.">
        <title>Draft genomic DNA sequence of the facultatively methylotrophic bacterium Acidomonas methanolica type strain MB58.</title>
        <authorList>
            <person name="Higashiura N."/>
            <person name="Hadano H."/>
            <person name="Hirakawa H."/>
            <person name="Matsutani M."/>
            <person name="Takabe S."/>
            <person name="Matsushita K."/>
            <person name="Azuma Y."/>
        </authorList>
    </citation>
    <scope>NUCLEOTIDE SEQUENCE [LARGE SCALE GENOMIC DNA]</scope>
    <source>
        <strain evidence="4 5">MB58</strain>
    </source>
</reference>
<evidence type="ECO:0000256" key="2">
    <source>
        <dbReference type="SAM" id="SignalP"/>
    </source>
</evidence>
<dbReference type="InterPro" id="IPR029058">
    <property type="entry name" value="AB_hydrolase_fold"/>
</dbReference>
<dbReference type="Pfam" id="PF08530">
    <property type="entry name" value="PepX_C"/>
    <property type="match status" value="1"/>
</dbReference>
<dbReference type="SUPFAM" id="SSF49785">
    <property type="entry name" value="Galactose-binding domain-like"/>
    <property type="match status" value="1"/>
</dbReference>
<proteinExistence type="predicted"/>
<dbReference type="InterPro" id="IPR013736">
    <property type="entry name" value="Xaa-Pro_dipept_C"/>
</dbReference>
<reference evidence="5" key="1">
    <citation type="journal article" date="2014" name="FEMS Microbiol. Lett.">
        <title>Draft Genomic DNA Sequence of the Facultatively Methylotrophic Bacterium Acidomonas methanolica type strain MB58.</title>
        <authorList>
            <person name="Higashiura N."/>
            <person name="Hadano H."/>
            <person name="Hirakawa H."/>
            <person name="Matsutani M."/>
            <person name="Takabe S."/>
            <person name="Matsushita K."/>
            <person name="Azuma Y."/>
        </authorList>
    </citation>
    <scope>NUCLEOTIDE SEQUENCE [LARGE SCALE GENOMIC DNA]</scope>
    <source>
        <strain evidence="5">MB58</strain>
    </source>
</reference>
<feature type="domain" description="Xaa-Pro dipeptidyl-peptidase C-terminal" evidence="3">
    <location>
        <begin position="401"/>
        <end position="662"/>
    </location>
</feature>
<dbReference type="EMBL" id="BAND01000038">
    <property type="protein sequence ID" value="GAJ28835.1"/>
    <property type="molecule type" value="Genomic_DNA"/>
</dbReference>
<dbReference type="InterPro" id="IPR008979">
    <property type="entry name" value="Galactose-bd-like_sf"/>
</dbReference>
<dbReference type="Proteomes" id="UP000019760">
    <property type="component" value="Unassembled WGS sequence"/>
</dbReference>
<protein>
    <submittedName>
        <fullName evidence="4">Alpha-amino acid ester hydrolase</fullName>
    </submittedName>
</protein>
<keyword evidence="5" id="KW-1185">Reference proteome</keyword>
<dbReference type="SMART" id="SM00939">
    <property type="entry name" value="PepX_C"/>
    <property type="match status" value="1"/>
</dbReference>
<organism evidence="4 5">
    <name type="scientific">Acidomonas methanolica NBRC 104435</name>
    <dbReference type="NCBI Taxonomy" id="1231351"/>
    <lineage>
        <taxon>Bacteria</taxon>
        <taxon>Pseudomonadati</taxon>
        <taxon>Pseudomonadota</taxon>
        <taxon>Alphaproteobacteria</taxon>
        <taxon>Acetobacterales</taxon>
        <taxon>Acetobacteraceae</taxon>
        <taxon>Acidomonas</taxon>
    </lineage>
</organism>
<keyword evidence="2" id="KW-0732">Signal</keyword>
<keyword evidence="1 4" id="KW-0378">Hydrolase</keyword>
<dbReference type="SUPFAM" id="SSF53474">
    <property type="entry name" value="alpha/beta-Hydrolases"/>
    <property type="match status" value="1"/>
</dbReference>
<evidence type="ECO:0000259" key="3">
    <source>
        <dbReference type="SMART" id="SM00939"/>
    </source>
</evidence>
<accession>A0A023D4X2</accession>
<dbReference type="AlphaFoldDB" id="A0A023D4X2"/>
<dbReference type="PANTHER" id="PTHR43056">
    <property type="entry name" value="PEPTIDASE S9 PROLYL OLIGOPEPTIDASE"/>
    <property type="match status" value="1"/>
</dbReference>
<evidence type="ECO:0000313" key="4">
    <source>
        <dbReference type="EMBL" id="GAJ28835.1"/>
    </source>
</evidence>
<dbReference type="InterPro" id="IPR005674">
    <property type="entry name" value="CocE/Ser_esterase"/>
</dbReference>
<dbReference type="GO" id="GO:0008239">
    <property type="term" value="F:dipeptidyl-peptidase activity"/>
    <property type="evidence" value="ECO:0007669"/>
    <property type="project" value="InterPro"/>
</dbReference>
<feature type="chain" id="PRO_5030001373" evidence="2">
    <location>
        <begin position="23"/>
        <end position="667"/>
    </location>
</feature>
<dbReference type="Gene3D" id="1.10.3020.10">
    <property type="entry name" value="alpha-amino acid ester hydrolase ( Helical cap domain)"/>
    <property type="match status" value="1"/>
</dbReference>
<dbReference type="InterPro" id="IPR000383">
    <property type="entry name" value="Xaa-Pro-like_dom"/>
</dbReference>
<sequence>MSSRLASCLLLATCALSSPVFAAPFQSDSEASAVDAPASAVTPDMIQRGNDIPAHVTEMTERQDYIRREVMIPMRDGVKLHTVIIIPKNASKSVSKKAPKNTQGAPILLTRTPYNASKRASRVPNALTMKALLPQGDGVFVDAGYIRVFQDIRGKYGSEGDYVMTRPPIGPLNDSKTDDTTDAWDTIDWLVKNVPESNGRVGMTGSSYEGWTVVMALLNPHPALKVASPESPMVDGWMGDDWFHYGAFRQGSFDYFTGQMSVRGEGDGIPRVDADDYTNFLKAGSAEDFAREAGLDQFPWWKRMLAHPAYDAFWQDQALDRLITRNPAKVPMIWEQGLWDQEDMWGAIHSWLALRARHPDVPNILVMGPWRHSGVNYDGSTLGPLHFDGDTALWYRANVMLPFFNQYLKPGSPQTHFDDAIIYNTGENHWDHFRNWLPACLENCLGQGTRLYLQRSQGLAFSRALPGTTSYLSDPAHPVPFISRPYAFADSARWKPWLTSDQRFAEARPDVLTFETDVLTDPVRVSGIPTADLFAATTGTDADWVVKVIDVYPGIDGDRPEMGGYELPLSMDIFRGRYARSFSTPQPIPANKVQEYKFTLPAINHVFQPGHRIMVQIQSSWFPLYDRNPQTYVPNIFKAKPGDYHSATQTIYLGGDTASSIYLPVVK</sequence>
<dbReference type="Gene3D" id="3.40.50.1820">
    <property type="entry name" value="alpha/beta hydrolase"/>
    <property type="match status" value="1"/>
</dbReference>
<evidence type="ECO:0000313" key="5">
    <source>
        <dbReference type="Proteomes" id="UP000019760"/>
    </source>
</evidence>
<dbReference type="Gene3D" id="2.60.120.260">
    <property type="entry name" value="Galactose-binding domain-like"/>
    <property type="match status" value="1"/>
</dbReference>
<gene>
    <name evidence="4" type="ORF">Amme_038_084</name>
</gene>
<dbReference type="Pfam" id="PF02129">
    <property type="entry name" value="Peptidase_S15"/>
    <property type="match status" value="1"/>
</dbReference>
<feature type="signal peptide" evidence="2">
    <location>
        <begin position="1"/>
        <end position="22"/>
    </location>
</feature>
<comment type="caution">
    <text evidence="4">The sequence shown here is derived from an EMBL/GenBank/DDBJ whole genome shotgun (WGS) entry which is preliminary data.</text>
</comment>
<dbReference type="PANTHER" id="PTHR43056:SF10">
    <property type="entry name" value="COCE_NOND FAMILY, PUTATIVE (AFU_ORTHOLOGUE AFUA_7G00600)-RELATED"/>
    <property type="match status" value="1"/>
</dbReference>
<name>A0A023D4X2_ACIMT</name>
<evidence type="ECO:0000256" key="1">
    <source>
        <dbReference type="ARBA" id="ARBA00022801"/>
    </source>
</evidence>
<dbReference type="InterPro" id="IPR050585">
    <property type="entry name" value="Xaa-Pro_dipeptidyl-ppase/CocE"/>
</dbReference>
<dbReference type="NCBIfam" id="TIGR00976">
    <property type="entry name" value="CocE_NonD"/>
    <property type="match status" value="1"/>
</dbReference>